<protein>
    <submittedName>
        <fullName evidence="1">Uncharacterized protein</fullName>
    </submittedName>
</protein>
<proteinExistence type="predicted"/>
<dbReference type="RefSeq" id="XP_073562510.1">
    <property type="nucleotide sequence ID" value="XM_073698950.1"/>
</dbReference>
<sequence length="79" mass="8523">MRRVGRPTPLDTVWRSPLLLIQLSSMQAYTFLGPAASAKGSREGSAHRFGGPWPLDAALALCLSACWTASRRLAGSPQR</sequence>
<accession>A0ABY2HD62</accession>
<evidence type="ECO:0000313" key="2">
    <source>
        <dbReference type="Proteomes" id="UP001642720"/>
    </source>
</evidence>
<keyword evidence="2" id="KW-1185">Reference proteome</keyword>
<evidence type="ECO:0000313" key="1">
    <source>
        <dbReference type="EMBL" id="TFB06309.1"/>
    </source>
</evidence>
<reference evidence="1 2" key="1">
    <citation type="submission" date="2018-01" db="EMBL/GenBank/DDBJ databases">
        <title>Genome characterization of the sugarcane-associated fungus Trichoderma ghanense CCMA-1212 and their application in lignocelulose bioconversion.</title>
        <authorList>
            <person name="Steindorff A.S."/>
            <person name="Mendes T.D."/>
            <person name="Vilela E.S.D."/>
            <person name="Rodrigues D.S."/>
            <person name="Formighieri E.F."/>
            <person name="Melo I.S."/>
            <person name="Favaro L.C.L."/>
        </authorList>
    </citation>
    <scope>NUCLEOTIDE SEQUENCE [LARGE SCALE GENOMIC DNA]</scope>
    <source>
        <strain evidence="1 2">CCMA-1212</strain>
    </source>
</reference>
<comment type="caution">
    <text evidence="1">The sequence shown here is derived from an EMBL/GenBank/DDBJ whole genome shotgun (WGS) entry which is preliminary data.</text>
</comment>
<dbReference type="EMBL" id="PPTA01000002">
    <property type="protein sequence ID" value="TFB06309.1"/>
    <property type="molecule type" value="Genomic_DNA"/>
</dbReference>
<dbReference type="GeneID" id="300573400"/>
<name>A0ABY2HD62_9HYPO</name>
<organism evidence="1 2">
    <name type="scientific">Trichoderma ghanense</name>
    <dbReference type="NCBI Taxonomy" id="65468"/>
    <lineage>
        <taxon>Eukaryota</taxon>
        <taxon>Fungi</taxon>
        <taxon>Dikarya</taxon>
        <taxon>Ascomycota</taxon>
        <taxon>Pezizomycotina</taxon>
        <taxon>Sordariomycetes</taxon>
        <taxon>Hypocreomycetidae</taxon>
        <taxon>Hypocreales</taxon>
        <taxon>Hypocreaceae</taxon>
        <taxon>Trichoderma</taxon>
    </lineage>
</organism>
<gene>
    <name evidence="1" type="ORF">CCMA1212_001528</name>
</gene>
<dbReference type="Proteomes" id="UP001642720">
    <property type="component" value="Unassembled WGS sequence"/>
</dbReference>